<dbReference type="SUPFAM" id="SSF56112">
    <property type="entry name" value="Protein kinase-like (PK-like)"/>
    <property type="match status" value="1"/>
</dbReference>
<dbReference type="OrthoDB" id="1732493at2759"/>
<dbReference type="GO" id="GO:0005634">
    <property type="term" value="C:nucleus"/>
    <property type="evidence" value="ECO:0007669"/>
    <property type="project" value="TreeGrafter"/>
</dbReference>
<reference evidence="13 14" key="2">
    <citation type="journal article" date="2019" name="G3 (Bethesda)">
        <title>Hybrid Assembly of the Genome of the Entomopathogenic Nematode Steinernema carpocapsae Identifies the X-Chromosome.</title>
        <authorList>
            <person name="Serra L."/>
            <person name="Macchietto M."/>
            <person name="Macias-Munoz A."/>
            <person name="McGill C.J."/>
            <person name="Rodriguez I.M."/>
            <person name="Rodriguez B."/>
            <person name="Murad R."/>
            <person name="Mortazavi A."/>
        </authorList>
    </citation>
    <scope>NUCLEOTIDE SEQUENCE [LARGE SCALE GENOMIC DNA]</scope>
    <source>
        <strain evidence="13 14">ALL</strain>
    </source>
</reference>
<dbReference type="PROSITE" id="PS50011">
    <property type="entry name" value="PROTEIN_KINASE_DOM"/>
    <property type="match status" value="1"/>
</dbReference>
<dbReference type="InterPro" id="IPR050108">
    <property type="entry name" value="CDK"/>
</dbReference>
<dbReference type="Proteomes" id="UP000298663">
    <property type="component" value="Unassembled WGS sequence"/>
</dbReference>
<dbReference type="Gene3D" id="3.30.200.20">
    <property type="entry name" value="Phosphorylase Kinase, domain 1"/>
    <property type="match status" value="1"/>
</dbReference>
<dbReference type="InterPro" id="IPR008271">
    <property type="entry name" value="Ser/Thr_kinase_AS"/>
</dbReference>
<dbReference type="GO" id="GO:0005737">
    <property type="term" value="C:cytoplasm"/>
    <property type="evidence" value="ECO:0007669"/>
    <property type="project" value="TreeGrafter"/>
</dbReference>
<accession>A0A4U5M075</accession>
<dbReference type="GO" id="GO:0004693">
    <property type="term" value="F:cyclin-dependent protein serine/threonine kinase activity"/>
    <property type="evidence" value="ECO:0007669"/>
    <property type="project" value="UniProtKB-EC"/>
</dbReference>
<dbReference type="GO" id="GO:0010468">
    <property type="term" value="P:regulation of gene expression"/>
    <property type="evidence" value="ECO:0007669"/>
    <property type="project" value="TreeGrafter"/>
</dbReference>
<evidence type="ECO:0000313" key="13">
    <source>
        <dbReference type="EMBL" id="TKR62020.1"/>
    </source>
</evidence>
<evidence type="ECO:0000256" key="1">
    <source>
        <dbReference type="ARBA" id="ARBA00006485"/>
    </source>
</evidence>
<dbReference type="PANTHER" id="PTHR24056:SF254">
    <property type="entry name" value="CYCLIN-DEPENDENT KINASE 2"/>
    <property type="match status" value="1"/>
</dbReference>
<evidence type="ECO:0000256" key="11">
    <source>
        <dbReference type="RuleBase" id="RU000304"/>
    </source>
</evidence>
<comment type="catalytic activity">
    <reaction evidence="9">
        <text>L-seryl-[protein] + ATP = O-phospho-L-seryl-[protein] + ADP + H(+)</text>
        <dbReference type="Rhea" id="RHEA:17989"/>
        <dbReference type="Rhea" id="RHEA-COMP:9863"/>
        <dbReference type="Rhea" id="RHEA-COMP:11604"/>
        <dbReference type="ChEBI" id="CHEBI:15378"/>
        <dbReference type="ChEBI" id="CHEBI:29999"/>
        <dbReference type="ChEBI" id="CHEBI:30616"/>
        <dbReference type="ChEBI" id="CHEBI:83421"/>
        <dbReference type="ChEBI" id="CHEBI:456216"/>
        <dbReference type="EC" id="2.7.11.22"/>
    </reaction>
</comment>
<evidence type="ECO:0000256" key="3">
    <source>
        <dbReference type="ARBA" id="ARBA00022527"/>
    </source>
</evidence>
<feature type="binding site" evidence="10">
    <location>
        <position position="74"/>
    </location>
    <ligand>
        <name>ATP</name>
        <dbReference type="ChEBI" id="CHEBI:30616"/>
    </ligand>
</feature>
<dbReference type="STRING" id="34508.A0A4U5M075"/>
<evidence type="ECO:0000256" key="4">
    <source>
        <dbReference type="ARBA" id="ARBA00022679"/>
    </source>
</evidence>
<feature type="domain" description="Protein kinase" evidence="12">
    <location>
        <begin position="44"/>
        <end position="333"/>
    </location>
</feature>
<dbReference type="Pfam" id="PF00069">
    <property type="entry name" value="Pkinase"/>
    <property type="match status" value="1"/>
</dbReference>
<comment type="catalytic activity">
    <reaction evidence="8">
        <text>L-threonyl-[protein] + ATP = O-phospho-L-threonyl-[protein] + ADP + H(+)</text>
        <dbReference type="Rhea" id="RHEA:46608"/>
        <dbReference type="Rhea" id="RHEA-COMP:11060"/>
        <dbReference type="Rhea" id="RHEA-COMP:11605"/>
        <dbReference type="ChEBI" id="CHEBI:15378"/>
        <dbReference type="ChEBI" id="CHEBI:30013"/>
        <dbReference type="ChEBI" id="CHEBI:30616"/>
        <dbReference type="ChEBI" id="CHEBI:61977"/>
        <dbReference type="ChEBI" id="CHEBI:456216"/>
        <dbReference type="EC" id="2.7.11.22"/>
    </reaction>
</comment>
<sequence>MCHRVCQTLLNPKVASGRKASGPKATWKAIETCLVTLGTFMEKYLKLEKVGEGTYGVVFKGHLRGDKQQIVALKRIRMDLDNEGVPSTAMREIAILKELSHPNIVALKDVVIAKNKRSEMMLHLVFEYIDMDLRVFLDKVTRAGRTMEMSMVKSFTLKGLSYLHVRRMFHRDLKPQNLLVHNNGLIKLADFGLARAFSLPGRAYTHEVVTLWYRPPEILLGGNYYTTAVDIWSLAHHRGDDSRRSNPQRRLRNRPTFQDFPAFRHAHGRGKLSWKGISELQHYNTLFPKWPTKTIADVLPDLESAGISFLTVMFVMNPKSRATARWCLGHEFLNSTEIVQHDVGKYVKSLTK</sequence>
<dbReference type="InterPro" id="IPR017441">
    <property type="entry name" value="Protein_kinase_ATP_BS"/>
</dbReference>
<evidence type="ECO:0000259" key="12">
    <source>
        <dbReference type="PROSITE" id="PS50011"/>
    </source>
</evidence>
<keyword evidence="3 11" id="KW-0723">Serine/threonine-protein kinase</keyword>
<organism evidence="13 14">
    <name type="scientific">Steinernema carpocapsae</name>
    <name type="common">Entomopathogenic nematode</name>
    <dbReference type="NCBI Taxonomy" id="34508"/>
    <lineage>
        <taxon>Eukaryota</taxon>
        <taxon>Metazoa</taxon>
        <taxon>Ecdysozoa</taxon>
        <taxon>Nematoda</taxon>
        <taxon>Chromadorea</taxon>
        <taxon>Rhabditida</taxon>
        <taxon>Tylenchina</taxon>
        <taxon>Panagrolaimomorpha</taxon>
        <taxon>Strongyloidoidea</taxon>
        <taxon>Steinernematidae</taxon>
        <taxon>Steinernema</taxon>
    </lineage>
</organism>
<reference evidence="13 14" key="1">
    <citation type="journal article" date="2015" name="Genome Biol.">
        <title>Comparative genomics of Steinernema reveals deeply conserved gene regulatory networks.</title>
        <authorList>
            <person name="Dillman A.R."/>
            <person name="Macchietto M."/>
            <person name="Porter C.F."/>
            <person name="Rogers A."/>
            <person name="Williams B."/>
            <person name="Antoshechkin I."/>
            <person name="Lee M.M."/>
            <person name="Goodwin Z."/>
            <person name="Lu X."/>
            <person name="Lewis E.E."/>
            <person name="Goodrich-Blair H."/>
            <person name="Stock S.P."/>
            <person name="Adams B.J."/>
            <person name="Sternberg P.W."/>
            <person name="Mortazavi A."/>
        </authorList>
    </citation>
    <scope>NUCLEOTIDE SEQUENCE [LARGE SCALE GENOMIC DNA]</scope>
    <source>
        <strain evidence="13 14">ALL</strain>
    </source>
</reference>
<evidence type="ECO:0000256" key="2">
    <source>
        <dbReference type="ARBA" id="ARBA00012425"/>
    </source>
</evidence>
<dbReference type="SMART" id="SM00220">
    <property type="entry name" value="S_TKc"/>
    <property type="match status" value="1"/>
</dbReference>
<proteinExistence type="inferred from homology"/>
<comment type="similarity">
    <text evidence="1">Belongs to the protein kinase superfamily. CMGC Ser/Thr protein kinase family. CDC2/CDKX subfamily.</text>
</comment>
<evidence type="ECO:0000256" key="5">
    <source>
        <dbReference type="ARBA" id="ARBA00022741"/>
    </source>
</evidence>
<evidence type="ECO:0000256" key="6">
    <source>
        <dbReference type="ARBA" id="ARBA00022777"/>
    </source>
</evidence>
<evidence type="ECO:0000256" key="9">
    <source>
        <dbReference type="ARBA" id="ARBA00048367"/>
    </source>
</evidence>
<evidence type="ECO:0000256" key="7">
    <source>
        <dbReference type="ARBA" id="ARBA00022840"/>
    </source>
</evidence>
<dbReference type="GO" id="GO:0010389">
    <property type="term" value="P:regulation of G2/M transition of mitotic cell cycle"/>
    <property type="evidence" value="ECO:0007669"/>
    <property type="project" value="TreeGrafter"/>
</dbReference>
<dbReference type="GO" id="GO:0000082">
    <property type="term" value="P:G1/S transition of mitotic cell cycle"/>
    <property type="evidence" value="ECO:0007669"/>
    <property type="project" value="TreeGrafter"/>
</dbReference>
<dbReference type="GO" id="GO:0000307">
    <property type="term" value="C:cyclin-dependent protein kinase holoenzyme complex"/>
    <property type="evidence" value="ECO:0007669"/>
    <property type="project" value="TreeGrafter"/>
</dbReference>
<dbReference type="GO" id="GO:0005524">
    <property type="term" value="F:ATP binding"/>
    <property type="evidence" value="ECO:0007669"/>
    <property type="project" value="UniProtKB-UniRule"/>
</dbReference>
<keyword evidence="14" id="KW-1185">Reference proteome</keyword>
<evidence type="ECO:0000256" key="8">
    <source>
        <dbReference type="ARBA" id="ARBA00047811"/>
    </source>
</evidence>
<gene>
    <name evidence="13" type="ORF">L596_026037</name>
</gene>
<evidence type="ECO:0000313" key="14">
    <source>
        <dbReference type="Proteomes" id="UP000298663"/>
    </source>
</evidence>
<dbReference type="InterPro" id="IPR000719">
    <property type="entry name" value="Prot_kinase_dom"/>
</dbReference>
<protein>
    <recommendedName>
        <fullName evidence="2">cyclin-dependent kinase</fullName>
        <ecNumber evidence="2">2.7.11.22</ecNumber>
    </recommendedName>
</protein>
<evidence type="ECO:0000256" key="10">
    <source>
        <dbReference type="PROSITE-ProRule" id="PRU10141"/>
    </source>
</evidence>
<dbReference type="EMBL" id="AZBU02000010">
    <property type="protein sequence ID" value="TKR62020.1"/>
    <property type="molecule type" value="Genomic_DNA"/>
</dbReference>
<dbReference type="GO" id="GO:0007165">
    <property type="term" value="P:signal transduction"/>
    <property type="evidence" value="ECO:0007669"/>
    <property type="project" value="TreeGrafter"/>
</dbReference>
<dbReference type="EC" id="2.7.11.22" evidence="2"/>
<comment type="caution">
    <text evidence="13">The sequence shown here is derived from an EMBL/GenBank/DDBJ whole genome shotgun (WGS) entry which is preliminary data.</text>
</comment>
<dbReference type="FunFam" id="3.30.200.20:FF:000375">
    <property type="entry name" value="Cell division related protein kinase 2"/>
    <property type="match status" value="1"/>
</dbReference>
<keyword evidence="7 10" id="KW-0067">ATP-binding</keyword>
<dbReference type="InterPro" id="IPR011009">
    <property type="entry name" value="Kinase-like_dom_sf"/>
</dbReference>
<keyword evidence="6" id="KW-0418">Kinase</keyword>
<dbReference type="PANTHER" id="PTHR24056">
    <property type="entry name" value="CELL DIVISION PROTEIN KINASE"/>
    <property type="match status" value="1"/>
</dbReference>
<name>A0A4U5M075_STECR</name>
<dbReference type="Gene3D" id="1.10.510.10">
    <property type="entry name" value="Transferase(Phosphotransferase) domain 1"/>
    <property type="match status" value="1"/>
</dbReference>
<dbReference type="PROSITE" id="PS00107">
    <property type="entry name" value="PROTEIN_KINASE_ATP"/>
    <property type="match status" value="1"/>
</dbReference>
<dbReference type="GO" id="GO:0030332">
    <property type="term" value="F:cyclin binding"/>
    <property type="evidence" value="ECO:0007669"/>
    <property type="project" value="TreeGrafter"/>
</dbReference>
<dbReference type="PROSITE" id="PS00108">
    <property type="entry name" value="PROTEIN_KINASE_ST"/>
    <property type="match status" value="1"/>
</dbReference>
<keyword evidence="5 10" id="KW-0547">Nucleotide-binding</keyword>
<keyword evidence="4" id="KW-0808">Transferase</keyword>
<dbReference type="AlphaFoldDB" id="A0A4U5M075"/>